<keyword evidence="1" id="KW-0732">Signal</keyword>
<dbReference type="Proteomes" id="UP000199202">
    <property type="component" value="Unassembled WGS sequence"/>
</dbReference>
<dbReference type="Gene3D" id="2.80.10.50">
    <property type="match status" value="1"/>
</dbReference>
<evidence type="ECO:0000313" key="2">
    <source>
        <dbReference type="EMBL" id="SDK48146.1"/>
    </source>
</evidence>
<dbReference type="SUPFAM" id="SSF50370">
    <property type="entry name" value="Ricin B-like lectins"/>
    <property type="match status" value="1"/>
</dbReference>
<dbReference type="EMBL" id="FNDJ01000016">
    <property type="protein sequence ID" value="SDK48146.1"/>
    <property type="molecule type" value="Genomic_DNA"/>
</dbReference>
<accession>A0A1G9C920</accession>
<protein>
    <submittedName>
        <fullName evidence="2">Uncharacterized protein</fullName>
    </submittedName>
</protein>
<sequence length="164" mass="18326">MYQRLTMIAIGTLAAVGIALPAPAAVAASAIDEANASAVIYWSFLNRGNGKCLSTYESGEIRMVTCDTAANAQEWHWVNSEWNTEFRLLKNKWTGKCLISTNPVSSGTCEDWTSRHWKNTFTENDIYTLRSSETNGYLQTTDDTTVRQGAIRAISDAQWFMRAR</sequence>
<gene>
    <name evidence="2" type="ORF">SAMN05421869_116108</name>
</gene>
<dbReference type="RefSeq" id="WP_090940117.1">
    <property type="nucleotide sequence ID" value="NZ_FNDJ01000016.1"/>
</dbReference>
<dbReference type="AlphaFoldDB" id="A0A1G9C920"/>
<proteinExistence type="predicted"/>
<dbReference type="OrthoDB" id="4202958at2"/>
<dbReference type="STRING" id="633440.SAMN05421869_116108"/>
<feature type="signal peptide" evidence="1">
    <location>
        <begin position="1"/>
        <end position="24"/>
    </location>
</feature>
<reference evidence="2 3" key="1">
    <citation type="submission" date="2016-10" db="EMBL/GenBank/DDBJ databases">
        <authorList>
            <person name="de Groot N.N."/>
        </authorList>
    </citation>
    <scope>NUCLEOTIDE SEQUENCE [LARGE SCALE GENOMIC DNA]</scope>
    <source>
        <strain evidence="2 3">CGMCC 4.6533</strain>
    </source>
</reference>
<name>A0A1G9C920_9ACTN</name>
<organism evidence="2 3">
    <name type="scientific">Nonomuraea jiangxiensis</name>
    <dbReference type="NCBI Taxonomy" id="633440"/>
    <lineage>
        <taxon>Bacteria</taxon>
        <taxon>Bacillati</taxon>
        <taxon>Actinomycetota</taxon>
        <taxon>Actinomycetes</taxon>
        <taxon>Streptosporangiales</taxon>
        <taxon>Streptosporangiaceae</taxon>
        <taxon>Nonomuraea</taxon>
    </lineage>
</organism>
<keyword evidence="3" id="KW-1185">Reference proteome</keyword>
<feature type="chain" id="PRO_5011449902" evidence="1">
    <location>
        <begin position="25"/>
        <end position="164"/>
    </location>
</feature>
<dbReference type="PROSITE" id="PS50231">
    <property type="entry name" value="RICIN_B_LECTIN"/>
    <property type="match status" value="1"/>
</dbReference>
<dbReference type="InterPro" id="IPR035992">
    <property type="entry name" value="Ricin_B-like_lectins"/>
</dbReference>
<evidence type="ECO:0000256" key="1">
    <source>
        <dbReference type="SAM" id="SignalP"/>
    </source>
</evidence>
<evidence type="ECO:0000313" key="3">
    <source>
        <dbReference type="Proteomes" id="UP000199202"/>
    </source>
</evidence>